<sequence>MGVASALEGLVAVERDGERLASVERYGSRFVSPDVGGERWVKGVSGIETVALTPGEDPTELEALSLDDPEYD</sequence>
<feature type="compositionally biased region" description="Acidic residues" evidence="1">
    <location>
        <begin position="57"/>
        <end position="72"/>
    </location>
</feature>
<proteinExistence type="predicted"/>
<dbReference type="AlphaFoldDB" id="V4GWZ3"/>
<organism evidence="2 3">
    <name type="scientific">Candidatus Halobonum tyrrellensis G22</name>
    <dbReference type="NCBI Taxonomy" id="1324957"/>
    <lineage>
        <taxon>Archaea</taxon>
        <taxon>Methanobacteriati</taxon>
        <taxon>Methanobacteriota</taxon>
        <taxon>Stenosarchaea group</taxon>
        <taxon>Halobacteria</taxon>
        <taxon>Halobacteriales</taxon>
        <taxon>Haloferacaceae</taxon>
        <taxon>Candidatus Halobonum</taxon>
    </lineage>
</organism>
<dbReference type="Proteomes" id="UP000017840">
    <property type="component" value="Unassembled WGS sequence"/>
</dbReference>
<evidence type="ECO:0000313" key="3">
    <source>
        <dbReference type="Proteomes" id="UP000017840"/>
    </source>
</evidence>
<comment type="caution">
    <text evidence="2">The sequence shown here is derived from an EMBL/GenBank/DDBJ whole genome shotgun (WGS) entry which is preliminary data.</text>
</comment>
<dbReference type="STRING" id="1324957.K933_01866"/>
<feature type="region of interest" description="Disordered" evidence="1">
    <location>
        <begin position="52"/>
        <end position="72"/>
    </location>
</feature>
<protein>
    <submittedName>
        <fullName evidence="2">Sulfite oxidase-like oxidoreductase</fullName>
    </submittedName>
</protein>
<accession>V4GWZ3</accession>
<reference evidence="2 3" key="1">
    <citation type="journal article" date="2013" name="Genome Announc.">
        <title>Draft Genome Sequence of 'Candidatus Halobonum tyrrellensis' Strain G22, Isolated from the Hypersaline Waters of Lake Tyrrell, Australia.</title>
        <authorList>
            <person name="Ugalde J.A."/>
            <person name="Narasingarao P."/>
            <person name="Kuo S."/>
            <person name="Podell S."/>
            <person name="Allen E.E."/>
        </authorList>
    </citation>
    <scope>NUCLEOTIDE SEQUENCE [LARGE SCALE GENOMIC DNA]</scope>
    <source>
        <strain evidence="2 3">G22</strain>
    </source>
</reference>
<name>V4GWZ3_9EURY</name>
<evidence type="ECO:0000313" key="2">
    <source>
        <dbReference type="EMBL" id="ESP89696.1"/>
    </source>
</evidence>
<gene>
    <name evidence="2" type="ORF">K933_01866</name>
</gene>
<keyword evidence="3" id="KW-1185">Reference proteome</keyword>
<dbReference type="EMBL" id="ASGZ01000005">
    <property type="protein sequence ID" value="ESP89696.1"/>
    <property type="molecule type" value="Genomic_DNA"/>
</dbReference>
<dbReference type="eggNOG" id="arCOG00264">
    <property type="taxonomic scope" value="Archaea"/>
</dbReference>
<evidence type="ECO:0000256" key="1">
    <source>
        <dbReference type="SAM" id="MobiDB-lite"/>
    </source>
</evidence>